<comment type="caution">
    <text evidence="1">The sequence shown here is derived from an EMBL/GenBank/DDBJ whole genome shotgun (WGS) entry which is preliminary data.</text>
</comment>
<sequence length="78" mass="8754">MITRLNAKTCPILCDGEQWRVSPALLRKIIDLSPLTKLPRRQVGSAGKVDDRLAFTFTLEISCRKHFALGFPANLSEK</sequence>
<accession>A0A934SWZ6</accession>
<name>A0A934SWZ6_9BURK</name>
<reference evidence="1" key="1">
    <citation type="submission" date="2021-01" db="EMBL/GenBank/DDBJ databases">
        <title>Genome sequence of strain Noviherbaspirillum sp. DKR-6.</title>
        <authorList>
            <person name="Chaudhary D.K."/>
        </authorList>
    </citation>
    <scope>NUCLEOTIDE SEQUENCE</scope>
    <source>
        <strain evidence="1">DKR-6</strain>
    </source>
</reference>
<dbReference type="RefSeq" id="WP_200595481.1">
    <property type="nucleotide sequence ID" value="NZ_JAEPBG010000011.1"/>
</dbReference>
<dbReference type="AlphaFoldDB" id="A0A934SWZ6"/>
<evidence type="ECO:0000313" key="1">
    <source>
        <dbReference type="EMBL" id="MBK4737302.1"/>
    </source>
</evidence>
<dbReference type="EMBL" id="JAEPBG010000011">
    <property type="protein sequence ID" value="MBK4737302.1"/>
    <property type="molecule type" value="Genomic_DNA"/>
</dbReference>
<organism evidence="1 2">
    <name type="scientific">Noviherbaspirillum pedocola</name>
    <dbReference type="NCBI Taxonomy" id="2801341"/>
    <lineage>
        <taxon>Bacteria</taxon>
        <taxon>Pseudomonadati</taxon>
        <taxon>Pseudomonadota</taxon>
        <taxon>Betaproteobacteria</taxon>
        <taxon>Burkholderiales</taxon>
        <taxon>Oxalobacteraceae</taxon>
        <taxon>Noviherbaspirillum</taxon>
    </lineage>
</organism>
<dbReference type="Proteomes" id="UP000622890">
    <property type="component" value="Unassembled WGS sequence"/>
</dbReference>
<proteinExistence type="predicted"/>
<keyword evidence="2" id="KW-1185">Reference proteome</keyword>
<protein>
    <submittedName>
        <fullName evidence="1">Uncharacterized protein</fullName>
    </submittedName>
</protein>
<evidence type="ECO:0000313" key="2">
    <source>
        <dbReference type="Proteomes" id="UP000622890"/>
    </source>
</evidence>
<gene>
    <name evidence="1" type="ORF">JJB74_22000</name>
</gene>